<dbReference type="PROSITE" id="PS50928">
    <property type="entry name" value="ABC_TM1"/>
    <property type="match status" value="1"/>
</dbReference>
<reference evidence="7 8" key="1">
    <citation type="submission" date="2017-07" db="EMBL/GenBank/DDBJ databases">
        <title>Leptospira spp. isolated from tropical soils.</title>
        <authorList>
            <person name="Thibeaux R."/>
            <person name="Iraola G."/>
            <person name="Ferres I."/>
            <person name="Bierque E."/>
            <person name="Girault D."/>
            <person name="Soupe-Gilbert M.-E."/>
            <person name="Picardeau M."/>
            <person name="Goarant C."/>
        </authorList>
    </citation>
    <scope>NUCLEOTIDE SEQUENCE [LARGE SCALE GENOMIC DNA]</scope>
    <source>
        <strain evidence="7 8">FH2-B-A1</strain>
    </source>
</reference>
<evidence type="ECO:0000313" key="8">
    <source>
        <dbReference type="Proteomes" id="UP000232145"/>
    </source>
</evidence>
<organism evidence="7 8">
    <name type="scientific">Leptospira harrisiae</name>
    <dbReference type="NCBI Taxonomy" id="2023189"/>
    <lineage>
        <taxon>Bacteria</taxon>
        <taxon>Pseudomonadati</taxon>
        <taxon>Spirochaetota</taxon>
        <taxon>Spirochaetia</taxon>
        <taxon>Leptospirales</taxon>
        <taxon>Leptospiraceae</taxon>
        <taxon>Leptospira</taxon>
    </lineage>
</organism>
<keyword evidence="4 5" id="KW-0472">Membrane</keyword>
<dbReference type="RefSeq" id="WP_100741701.1">
    <property type="nucleotide sequence ID" value="NZ_NPDW01000001.1"/>
</dbReference>
<feature type="transmembrane region" description="Helical" evidence="5">
    <location>
        <begin position="311"/>
        <end position="333"/>
    </location>
</feature>
<evidence type="ECO:0000313" key="7">
    <source>
        <dbReference type="EMBL" id="PJZ84815.1"/>
    </source>
</evidence>
<keyword evidence="8" id="KW-1185">Reference proteome</keyword>
<feature type="transmembrane region" description="Helical" evidence="5">
    <location>
        <begin position="266"/>
        <end position="291"/>
    </location>
</feature>
<feature type="domain" description="ABC transmembrane type-1" evidence="6">
    <location>
        <begin position="149"/>
        <end position="333"/>
    </location>
</feature>
<dbReference type="InterPro" id="IPR000515">
    <property type="entry name" value="MetI-like"/>
</dbReference>
<dbReference type="PANTHER" id="PTHR30325">
    <property type="entry name" value="MEMBRANE COMPONENT OF ABC TRANSPORTER"/>
    <property type="match status" value="1"/>
</dbReference>
<dbReference type="Gene3D" id="1.10.3720.10">
    <property type="entry name" value="MetI-like"/>
    <property type="match status" value="1"/>
</dbReference>
<accession>A0A2N0AKH8</accession>
<evidence type="ECO:0000256" key="2">
    <source>
        <dbReference type="ARBA" id="ARBA00022692"/>
    </source>
</evidence>
<evidence type="ECO:0000256" key="5">
    <source>
        <dbReference type="RuleBase" id="RU363032"/>
    </source>
</evidence>
<keyword evidence="2 5" id="KW-0812">Transmembrane</keyword>
<dbReference type="Pfam" id="PF00528">
    <property type="entry name" value="BPD_transp_1"/>
    <property type="match status" value="1"/>
</dbReference>
<feature type="transmembrane region" description="Helical" evidence="5">
    <location>
        <begin position="207"/>
        <end position="227"/>
    </location>
</feature>
<protein>
    <submittedName>
        <fullName evidence="7">ABC transporter permease</fullName>
    </submittedName>
</protein>
<comment type="similarity">
    <text evidence="5">Belongs to the binding-protein-dependent transport system permease family.</text>
</comment>
<sequence>MNFISNPANIRKWEKFKKNKRAYYSMLILFYTYLLSLFSPLLINNKPLFVLYEGSFSFPIFSFYPETKFGGNNLTEPNYKKLNIEERFTNSSNYMIFPPIPFGVNEDNLDSLEEGTNPPSKPTIRHWMGTDDRGRDVFTRIIYGYRLAMTFSLILIIVEIFLASFIGGIQGYFVGRLDLFLQRIIEILSAIPFLYLILIMGSFFGRGFFVLIVTYGSLSWIGLSYYMRGEFLKLRKQQFVDAAKTLGASSLSIIMRHLLPNSLTPLVTFLPFILISAISVLSALDFLGYGIPAPNPSWGELIGQGRERLTAWWLITFPSVALFLTILFSAFVGEGLRDAFDPKDKVVYE</sequence>
<dbReference type="EMBL" id="NPDX01000001">
    <property type="protein sequence ID" value="PJZ84815.1"/>
    <property type="molecule type" value="Genomic_DNA"/>
</dbReference>
<keyword evidence="5" id="KW-0813">Transport</keyword>
<evidence type="ECO:0000256" key="1">
    <source>
        <dbReference type="ARBA" id="ARBA00004651"/>
    </source>
</evidence>
<proteinExistence type="inferred from homology"/>
<dbReference type="PANTHER" id="PTHR30325:SF0">
    <property type="entry name" value="INNER MEMBRANE ABC TRANSPORTER PERMEASE PROTEIN YEJE"/>
    <property type="match status" value="1"/>
</dbReference>
<dbReference type="GO" id="GO:0042884">
    <property type="term" value="P:microcin transport"/>
    <property type="evidence" value="ECO:0007669"/>
    <property type="project" value="TreeGrafter"/>
</dbReference>
<dbReference type="AlphaFoldDB" id="A0A2N0AKH8"/>
<feature type="transmembrane region" description="Helical" evidence="5">
    <location>
        <begin position="21"/>
        <end position="43"/>
    </location>
</feature>
<comment type="subcellular location">
    <subcellularLocation>
        <location evidence="1 5">Cell membrane</location>
        <topology evidence="1 5">Multi-pass membrane protein</topology>
    </subcellularLocation>
</comment>
<dbReference type="Proteomes" id="UP000232145">
    <property type="component" value="Unassembled WGS sequence"/>
</dbReference>
<comment type="caution">
    <text evidence="7">The sequence shown here is derived from an EMBL/GenBank/DDBJ whole genome shotgun (WGS) entry which is preliminary data.</text>
</comment>
<gene>
    <name evidence="7" type="ORF">CH364_00585</name>
</gene>
<evidence type="ECO:0000256" key="3">
    <source>
        <dbReference type="ARBA" id="ARBA00022989"/>
    </source>
</evidence>
<dbReference type="InterPro" id="IPR035906">
    <property type="entry name" value="MetI-like_sf"/>
</dbReference>
<dbReference type="SUPFAM" id="SSF161098">
    <property type="entry name" value="MetI-like"/>
    <property type="match status" value="1"/>
</dbReference>
<dbReference type="CDD" id="cd06261">
    <property type="entry name" value="TM_PBP2"/>
    <property type="match status" value="1"/>
</dbReference>
<evidence type="ECO:0000256" key="4">
    <source>
        <dbReference type="ARBA" id="ARBA00023136"/>
    </source>
</evidence>
<name>A0A2N0AKH8_9LEPT</name>
<dbReference type="OrthoDB" id="9783218at2"/>
<dbReference type="GO" id="GO:0055085">
    <property type="term" value="P:transmembrane transport"/>
    <property type="evidence" value="ECO:0007669"/>
    <property type="project" value="InterPro"/>
</dbReference>
<feature type="transmembrane region" description="Helical" evidence="5">
    <location>
        <begin position="143"/>
        <end position="168"/>
    </location>
</feature>
<evidence type="ECO:0000259" key="6">
    <source>
        <dbReference type="PROSITE" id="PS50928"/>
    </source>
</evidence>
<keyword evidence="3 5" id="KW-1133">Transmembrane helix</keyword>
<dbReference type="GO" id="GO:0005886">
    <property type="term" value="C:plasma membrane"/>
    <property type="evidence" value="ECO:0007669"/>
    <property type="project" value="UniProtKB-SubCell"/>
</dbReference>
<feature type="transmembrane region" description="Helical" evidence="5">
    <location>
        <begin position="180"/>
        <end position="201"/>
    </location>
</feature>